<dbReference type="AlphaFoldDB" id="A0A1M7CRA8"/>
<keyword evidence="4" id="KW-0812">Transmembrane</keyword>
<keyword evidence="10" id="KW-1185">Reference proteome</keyword>
<dbReference type="InterPro" id="IPR016032">
    <property type="entry name" value="Sig_transdc_resp-reg_C-effctor"/>
</dbReference>
<keyword evidence="4" id="KW-0472">Membrane</keyword>
<organism evidence="8 9">
    <name type="scientific">Flagellimonas taeanensis</name>
    <dbReference type="NCBI Taxonomy" id="1005926"/>
    <lineage>
        <taxon>Bacteria</taxon>
        <taxon>Pseudomonadati</taxon>
        <taxon>Bacteroidota</taxon>
        <taxon>Flavobacteriia</taxon>
        <taxon>Flavobacteriales</taxon>
        <taxon>Flavobacteriaceae</taxon>
        <taxon>Flagellimonas</taxon>
    </lineage>
</organism>
<evidence type="ECO:0000259" key="6">
    <source>
        <dbReference type="PROSITE" id="PS50043"/>
    </source>
</evidence>
<accession>A0A1M7CRA8</accession>
<dbReference type="EMBL" id="FRAT01000015">
    <property type="protein sequence ID" value="SHL69804.1"/>
    <property type="molecule type" value="Genomic_DNA"/>
</dbReference>
<evidence type="ECO:0000313" key="10">
    <source>
        <dbReference type="Proteomes" id="UP000198940"/>
    </source>
</evidence>
<dbReference type="CDD" id="cd06170">
    <property type="entry name" value="LuxR_C_like"/>
    <property type="match status" value="1"/>
</dbReference>
<feature type="chain" id="PRO_5009924686" evidence="5">
    <location>
        <begin position="19"/>
        <end position="348"/>
    </location>
</feature>
<evidence type="ECO:0000313" key="7">
    <source>
        <dbReference type="EMBL" id="SFC65012.1"/>
    </source>
</evidence>
<dbReference type="STRING" id="1055723.SAMN05216293_4095"/>
<evidence type="ECO:0000313" key="8">
    <source>
        <dbReference type="EMBL" id="SHL69804.1"/>
    </source>
</evidence>
<sequence>MRFFVLVLLFLNTSALMAQYHFSGEVSKENVGSPIYLSVVEDYRKSSRIYLDQIVKKSTVDSLGHFQFEGNNLKTDNRIYRIHVDGCSEEGAQHFLGQCNNSKSVLFIANNKDTVQFPTSFENQALCAIASTNPNSSLLLEVQLLKEQMAYDFMEYHSEANKKLNLEKWFDVLQNFGKASQEPLAELFIYDFLSDKRNETYGFYLQNLGNTDYYDRLSERLQSSYPNSSFTQEYLAEISTDQELANFNKPKSLQWKWPVLALLLLSLMGNVYFFLNRKKAIKTKGNSLFQRLTPQEQKIVQLILMDKSNKEIATELFVSLSTVKTHINNLYKKLDISSREEIVLLFKK</sequence>
<keyword evidence="3" id="KW-0804">Transcription</keyword>
<reference evidence="8 9" key="1">
    <citation type="submission" date="2016-11" db="EMBL/GenBank/DDBJ databases">
        <authorList>
            <person name="Varghese N."/>
            <person name="Submissions S."/>
        </authorList>
    </citation>
    <scope>NUCLEOTIDE SEQUENCE [LARGE SCALE GENOMIC DNA]</scope>
    <source>
        <strain evidence="8 9">CGMCC 1.12174</strain>
        <strain evidence="7 10">DSM 26351</strain>
    </source>
</reference>
<keyword evidence="1" id="KW-0805">Transcription regulation</keyword>
<dbReference type="Proteomes" id="UP000184031">
    <property type="component" value="Unassembled WGS sequence"/>
</dbReference>
<dbReference type="InterPro" id="IPR000792">
    <property type="entry name" value="Tscrpt_reg_LuxR_C"/>
</dbReference>
<evidence type="ECO:0000313" key="9">
    <source>
        <dbReference type="Proteomes" id="UP000184031"/>
    </source>
</evidence>
<evidence type="ECO:0000256" key="2">
    <source>
        <dbReference type="ARBA" id="ARBA00023125"/>
    </source>
</evidence>
<dbReference type="PANTHER" id="PTHR44688:SF16">
    <property type="entry name" value="DNA-BINDING TRANSCRIPTIONAL ACTIVATOR DEVR_DOSR"/>
    <property type="match status" value="1"/>
</dbReference>
<feature type="domain" description="HTH luxR-type" evidence="6">
    <location>
        <begin position="285"/>
        <end position="348"/>
    </location>
</feature>
<dbReference type="EMBL" id="FOKU01000017">
    <property type="protein sequence ID" value="SFC65012.1"/>
    <property type="molecule type" value="Genomic_DNA"/>
</dbReference>
<dbReference type="Gene3D" id="1.10.10.10">
    <property type="entry name" value="Winged helix-like DNA-binding domain superfamily/Winged helix DNA-binding domain"/>
    <property type="match status" value="1"/>
</dbReference>
<gene>
    <name evidence="7" type="ORF">SAMN04487891_11719</name>
    <name evidence="8" type="ORF">SAMN05216293_4095</name>
</gene>
<dbReference type="PROSITE" id="PS50043">
    <property type="entry name" value="HTH_LUXR_2"/>
    <property type="match status" value="1"/>
</dbReference>
<dbReference type="PANTHER" id="PTHR44688">
    <property type="entry name" value="DNA-BINDING TRANSCRIPTIONAL ACTIVATOR DEVR_DOSR"/>
    <property type="match status" value="1"/>
</dbReference>
<protein>
    <submittedName>
        <fullName evidence="8">Regulatory protein, luxR family</fullName>
    </submittedName>
</protein>
<dbReference type="GO" id="GO:0006355">
    <property type="term" value="P:regulation of DNA-templated transcription"/>
    <property type="evidence" value="ECO:0007669"/>
    <property type="project" value="InterPro"/>
</dbReference>
<dbReference type="GO" id="GO:0003677">
    <property type="term" value="F:DNA binding"/>
    <property type="evidence" value="ECO:0007669"/>
    <property type="project" value="UniProtKB-KW"/>
</dbReference>
<keyword evidence="2" id="KW-0238">DNA-binding</keyword>
<dbReference type="SMART" id="SM00421">
    <property type="entry name" value="HTH_LUXR"/>
    <property type="match status" value="1"/>
</dbReference>
<dbReference type="InterPro" id="IPR036388">
    <property type="entry name" value="WH-like_DNA-bd_sf"/>
</dbReference>
<keyword evidence="4" id="KW-1133">Transmembrane helix</keyword>
<evidence type="ECO:0000256" key="1">
    <source>
        <dbReference type="ARBA" id="ARBA00023015"/>
    </source>
</evidence>
<dbReference type="SUPFAM" id="SSF46894">
    <property type="entry name" value="C-terminal effector domain of the bipartite response regulators"/>
    <property type="match status" value="1"/>
</dbReference>
<evidence type="ECO:0000256" key="5">
    <source>
        <dbReference type="SAM" id="SignalP"/>
    </source>
</evidence>
<feature type="transmembrane region" description="Helical" evidence="4">
    <location>
        <begin position="255"/>
        <end position="275"/>
    </location>
</feature>
<evidence type="ECO:0000256" key="4">
    <source>
        <dbReference type="SAM" id="Phobius"/>
    </source>
</evidence>
<dbReference type="RefSeq" id="WP_072883038.1">
    <property type="nucleotide sequence ID" value="NZ_FOKU01000017.1"/>
</dbReference>
<dbReference type="OrthoDB" id="9807565at2"/>
<dbReference type="PROSITE" id="PS00622">
    <property type="entry name" value="HTH_LUXR_1"/>
    <property type="match status" value="1"/>
</dbReference>
<dbReference type="PRINTS" id="PR00038">
    <property type="entry name" value="HTHLUXR"/>
</dbReference>
<dbReference type="Proteomes" id="UP000198940">
    <property type="component" value="Unassembled WGS sequence"/>
</dbReference>
<dbReference type="Pfam" id="PF00196">
    <property type="entry name" value="GerE"/>
    <property type="match status" value="1"/>
</dbReference>
<feature type="signal peptide" evidence="5">
    <location>
        <begin position="1"/>
        <end position="18"/>
    </location>
</feature>
<name>A0A1M7CRA8_9FLAO</name>
<evidence type="ECO:0000256" key="3">
    <source>
        <dbReference type="ARBA" id="ARBA00023163"/>
    </source>
</evidence>
<comment type="caution">
    <text evidence="8">The sequence shown here is derived from an EMBL/GenBank/DDBJ whole genome shotgun (WGS) entry which is preliminary data.</text>
</comment>
<keyword evidence="5" id="KW-0732">Signal</keyword>
<proteinExistence type="predicted"/>